<dbReference type="Pfam" id="PF01243">
    <property type="entry name" value="PNPOx_N"/>
    <property type="match status" value="1"/>
</dbReference>
<gene>
    <name evidence="3" type="ORF">BKA15_004661</name>
</gene>
<dbReference type="GO" id="GO:0005829">
    <property type="term" value="C:cytosol"/>
    <property type="evidence" value="ECO:0007669"/>
    <property type="project" value="TreeGrafter"/>
</dbReference>
<dbReference type="GO" id="GO:0070967">
    <property type="term" value="F:coenzyme F420 binding"/>
    <property type="evidence" value="ECO:0007669"/>
    <property type="project" value="TreeGrafter"/>
</dbReference>
<evidence type="ECO:0000256" key="1">
    <source>
        <dbReference type="ARBA" id="ARBA00023002"/>
    </source>
</evidence>
<name>A0A7Y9IAP1_9ACTN</name>
<reference evidence="3 4" key="1">
    <citation type="submission" date="2020-07" db="EMBL/GenBank/DDBJ databases">
        <title>Sequencing the genomes of 1000 actinobacteria strains.</title>
        <authorList>
            <person name="Klenk H.-P."/>
        </authorList>
    </citation>
    <scope>NUCLEOTIDE SEQUENCE [LARGE SCALE GENOMIC DNA]</scope>
    <source>
        <strain evidence="3 4">DSM 22083</strain>
    </source>
</reference>
<sequence>MAATLPDDVREFLKQANPAVMATTTKDGRPITAATWYLLEDDDRVLINFDAERVRLKHVRRDPRCALDVLPLDAWYSHVALQLDVVEITEDTGLADIDALAKHYTGNPYGNRDRARFSARAEIRSWWGWGEFAD</sequence>
<dbReference type="InterPro" id="IPR011576">
    <property type="entry name" value="Pyridox_Oxase_N"/>
</dbReference>
<dbReference type="PANTHER" id="PTHR35176:SF6">
    <property type="entry name" value="HEME OXYGENASE HI_0854-RELATED"/>
    <property type="match status" value="1"/>
</dbReference>
<dbReference type="SUPFAM" id="SSF50475">
    <property type="entry name" value="FMN-binding split barrel"/>
    <property type="match status" value="1"/>
</dbReference>
<comment type="caution">
    <text evidence="3">The sequence shown here is derived from an EMBL/GenBank/DDBJ whole genome shotgun (WGS) entry which is preliminary data.</text>
</comment>
<keyword evidence="4" id="KW-1185">Reference proteome</keyword>
<dbReference type="RefSeq" id="WP_179754752.1">
    <property type="nucleotide sequence ID" value="NZ_JACCBU010000001.1"/>
</dbReference>
<dbReference type="InterPro" id="IPR052019">
    <property type="entry name" value="F420H2_bilvrd_red/Heme_oxyg"/>
</dbReference>
<feature type="domain" description="Pyridoxamine 5'-phosphate oxidase N-terminal" evidence="2">
    <location>
        <begin position="5"/>
        <end position="129"/>
    </location>
</feature>
<dbReference type="Proteomes" id="UP000569914">
    <property type="component" value="Unassembled WGS sequence"/>
</dbReference>
<dbReference type="PANTHER" id="PTHR35176">
    <property type="entry name" value="HEME OXYGENASE HI_0854-RELATED"/>
    <property type="match status" value="1"/>
</dbReference>
<evidence type="ECO:0000313" key="3">
    <source>
        <dbReference type="EMBL" id="NYE73332.1"/>
    </source>
</evidence>
<dbReference type="GO" id="GO:0016627">
    <property type="term" value="F:oxidoreductase activity, acting on the CH-CH group of donors"/>
    <property type="evidence" value="ECO:0007669"/>
    <property type="project" value="TreeGrafter"/>
</dbReference>
<dbReference type="InterPro" id="IPR012349">
    <property type="entry name" value="Split_barrel_FMN-bd"/>
</dbReference>
<proteinExistence type="predicted"/>
<keyword evidence="1" id="KW-0560">Oxidoreductase</keyword>
<organism evidence="3 4">
    <name type="scientific">Microlunatus parietis</name>
    <dbReference type="NCBI Taxonomy" id="682979"/>
    <lineage>
        <taxon>Bacteria</taxon>
        <taxon>Bacillati</taxon>
        <taxon>Actinomycetota</taxon>
        <taxon>Actinomycetes</taxon>
        <taxon>Propionibacteriales</taxon>
        <taxon>Propionibacteriaceae</taxon>
        <taxon>Microlunatus</taxon>
    </lineage>
</organism>
<protein>
    <submittedName>
        <fullName evidence="3">PPOX class probable F420-dependent enzyme</fullName>
    </submittedName>
</protein>
<dbReference type="AlphaFoldDB" id="A0A7Y9IAP1"/>
<evidence type="ECO:0000313" key="4">
    <source>
        <dbReference type="Proteomes" id="UP000569914"/>
    </source>
</evidence>
<dbReference type="EMBL" id="JACCBU010000001">
    <property type="protein sequence ID" value="NYE73332.1"/>
    <property type="molecule type" value="Genomic_DNA"/>
</dbReference>
<evidence type="ECO:0000259" key="2">
    <source>
        <dbReference type="Pfam" id="PF01243"/>
    </source>
</evidence>
<accession>A0A7Y9IAP1</accession>
<dbReference type="Gene3D" id="2.30.110.10">
    <property type="entry name" value="Electron Transport, Fmn-binding Protein, Chain A"/>
    <property type="match status" value="1"/>
</dbReference>